<evidence type="ECO:0000313" key="8">
    <source>
        <dbReference type="EMBL" id="PQQ67558.1"/>
    </source>
</evidence>
<evidence type="ECO:0000256" key="4">
    <source>
        <dbReference type="ARBA" id="ARBA00023015"/>
    </source>
</evidence>
<reference evidence="8 9" key="1">
    <citation type="journal article" date="2018" name="Syst. Appl. Microbiol.">
        <title>Characterization and high-quality draft genome sequence of Herbivorax saccincola A7, an anaerobic, alkaliphilic, thermophilic, cellulolytic, and xylanolytic bacterium.</title>
        <authorList>
            <person name="Aikawa S."/>
            <person name="Baramee S."/>
            <person name="Sermsathanaswadi J."/>
            <person name="Thianheng P."/>
            <person name="Tachaapaikoon C."/>
            <person name="Shikata A."/>
            <person name="Waeonukul R."/>
            <person name="Pason P."/>
            <person name="Ratanakhanokchai K."/>
            <person name="Kosugi A."/>
        </authorList>
    </citation>
    <scope>NUCLEOTIDE SEQUENCE [LARGE SCALE GENOMIC DNA]</scope>
    <source>
        <strain evidence="8 9">A7</strain>
    </source>
</reference>
<dbReference type="PANTHER" id="PTHR11078:SF3">
    <property type="entry name" value="ANTITERMINATION NUSB DOMAIN-CONTAINING PROTEIN"/>
    <property type="match status" value="1"/>
</dbReference>
<evidence type="ECO:0000256" key="3">
    <source>
        <dbReference type="ARBA" id="ARBA00022884"/>
    </source>
</evidence>
<accession>A0A2S8RCP8</accession>
<dbReference type="SUPFAM" id="SSF48013">
    <property type="entry name" value="NusB-like"/>
    <property type="match status" value="1"/>
</dbReference>
<evidence type="ECO:0000256" key="5">
    <source>
        <dbReference type="ARBA" id="ARBA00023163"/>
    </source>
</evidence>
<dbReference type="EMBL" id="NEMB01000003">
    <property type="protein sequence ID" value="PQQ67558.1"/>
    <property type="molecule type" value="Genomic_DNA"/>
</dbReference>
<dbReference type="CDD" id="cd00619">
    <property type="entry name" value="Terminator_NusB"/>
    <property type="match status" value="1"/>
</dbReference>
<dbReference type="OrthoDB" id="9811381at2"/>
<gene>
    <name evidence="6" type="primary">nusB</name>
    <name evidence="8" type="ORF">B9R14_12915</name>
</gene>
<name>A0A2S8RCP8_9FIRM</name>
<protein>
    <recommendedName>
        <fullName evidence="6">Transcription antitermination protein NusB</fullName>
    </recommendedName>
    <alternativeName>
        <fullName evidence="6">Antitermination factor NusB</fullName>
    </alternativeName>
</protein>
<evidence type="ECO:0000256" key="1">
    <source>
        <dbReference type="ARBA" id="ARBA00005952"/>
    </source>
</evidence>
<dbReference type="GO" id="GO:0005829">
    <property type="term" value="C:cytosol"/>
    <property type="evidence" value="ECO:0007669"/>
    <property type="project" value="TreeGrafter"/>
</dbReference>
<feature type="domain" description="NusB/RsmB/TIM44" evidence="7">
    <location>
        <begin position="5"/>
        <end position="130"/>
    </location>
</feature>
<keyword evidence="2 6" id="KW-0889">Transcription antitermination</keyword>
<dbReference type="Gene3D" id="1.10.940.10">
    <property type="entry name" value="NusB-like"/>
    <property type="match status" value="1"/>
</dbReference>
<sequence length="144" mass="16691">MGRRAAREMAMKLLYQFEIRKEPIEGQVEDFLARHKFKKENLEYITDVLYGVHRNKEKIDRAIEKYSKGWKLSRISKVDLSILRLAIYEIVFRDDIPLNVSINEAVELAKNYSGEESGAFVNGILGRFQKNSPLPVGSKENEEN</sequence>
<dbReference type="Proteomes" id="UP000239720">
    <property type="component" value="Unassembled WGS sequence"/>
</dbReference>
<dbReference type="AlphaFoldDB" id="A0A2S8RCP8"/>
<keyword evidence="5 6" id="KW-0804">Transcription</keyword>
<dbReference type="NCBIfam" id="TIGR01951">
    <property type="entry name" value="nusB"/>
    <property type="match status" value="1"/>
</dbReference>
<evidence type="ECO:0000259" key="7">
    <source>
        <dbReference type="Pfam" id="PF01029"/>
    </source>
</evidence>
<evidence type="ECO:0000256" key="2">
    <source>
        <dbReference type="ARBA" id="ARBA00022814"/>
    </source>
</evidence>
<evidence type="ECO:0000313" key="9">
    <source>
        <dbReference type="Proteomes" id="UP000239720"/>
    </source>
</evidence>
<comment type="function">
    <text evidence="6">Involved in transcription antitermination. Required for transcription of ribosomal RNA (rRNA) genes. Binds specifically to the boxA antiterminator sequence of the ribosomal RNA (rrn) operons.</text>
</comment>
<dbReference type="InterPro" id="IPR035926">
    <property type="entry name" value="NusB-like_sf"/>
</dbReference>
<proteinExistence type="inferred from homology"/>
<dbReference type="PANTHER" id="PTHR11078">
    <property type="entry name" value="N UTILIZATION SUBSTANCE PROTEIN B-RELATED"/>
    <property type="match status" value="1"/>
</dbReference>
<keyword evidence="3 6" id="KW-0694">RNA-binding</keyword>
<dbReference type="GO" id="GO:0031564">
    <property type="term" value="P:transcription antitermination"/>
    <property type="evidence" value="ECO:0007669"/>
    <property type="project" value="UniProtKB-KW"/>
</dbReference>
<evidence type="ECO:0000256" key="6">
    <source>
        <dbReference type="HAMAP-Rule" id="MF_00073"/>
    </source>
</evidence>
<dbReference type="InterPro" id="IPR006027">
    <property type="entry name" value="NusB_RsmB_TIM44"/>
</dbReference>
<dbReference type="InterPro" id="IPR011605">
    <property type="entry name" value="NusB_fam"/>
</dbReference>
<dbReference type="RefSeq" id="WP_101301269.1">
    <property type="nucleotide sequence ID" value="NZ_CP025197.1"/>
</dbReference>
<dbReference type="HAMAP" id="MF_00073">
    <property type="entry name" value="NusB"/>
    <property type="match status" value="1"/>
</dbReference>
<comment type="caution">
    <text evidence="8">The sequence shown here is derived from an EMBL/GenBank/DDBJ whole genome shotgun (WGS) entry which is preliminary data.</text>
</comment>
<dbReference type="GO" id="GO:0006353">
    <property type="term" value="P:DNA-templated transcription termination"/>
    <property type="evidence" value="ECO:0007669"/>
    <property type="project" value="UniProtKB-UniRule"/>
</dbReference>
<dbReference type="Pfam" id="PF01029">
    <property type="entry name" value="NusB"/>
    <property type="match status" value="1"/>
</dbReference>
<comment type="similarity">
    <text evidence="1 6">Belongs to the NusB family.</text>
</comment>
<organism evidence="8 9">
    <name type="scientific">Acetivibrio saccincola</name>
    <dbReference type="NCBI Taxonomy" id="1677857"/>
    <lineage>
        <taxon>Bacteria</taxon>
        <taxon>Bacillati</taxon>
        <taxon>Bacillota</taxon>
        <taxon>Clostridia</taxon>
        <taxon>Eubacteriales</taxon>
        <taxon>Oscillospiraceae</taxon>
        <taxon>Acetivibrio</taxon>
    </lineage>
</organism>
<dbReference type="GO" id="GO:0003723">
    <property type="term" value="F:RNA binding"/>
    <property type="evidence" value="ECO:0007669"/>
    <property type="project" value="UniProtKB-UniRule"/>
</dbReference>
<keyword evidence="4 6" id="KW-0805">Transcription regulation</keyword>